<dbReference type="Proteomes" id="UP000019246">
    <property type="component" value="Unassembled WGS sequence"/>
</dbReference>
<dbReference type="InterPro" id="IPR049488">
    <property type="entry name" value="TM_1030-like_C"/>
</dbReference>
<dbReference type="Gene3D" id="1.10.357.10">
    <property type="entry name" value="Tetracycline Repressor, domain 2"/>
    <property type="match status" value="1"/>
</dbReference>
<protein>
    <submittedName>
        <fullName evidence="2">Transcriptional regulator, TetR family, C-terminal part</fullName>
    </submittedName>
</protein>
<evidence type="ECO:0000313" key="3">
    <source>
        <dbReference type="Proteomes" id="UP000019246"/>
    </source>
</evidence>
<dbReference type="PATRIC" id="fig|1265818.5.peg.1635"/>
<comment type="caution">
    <text evidence="2">The sequence shown here is derived from an EMBL/GenBank/DDBJ whole genome shotgun (WGS) entry which is preliminary data.</text>
</comment>
<dbReference type="AlphaFoldDB" id="W7AV95"/>
<sequence>MLKRKSERIMRQLRSISKLFFYAATDFERDPEVRRFFQRSIYYPPVSLKDKMKEELARYETQAFEKIAVLLDEVTHDEAKKNTLDSSFLCFLGWPWCGT</sequence>
<evidence type="ECO:0000313" key="2">
    <source>
        <dbReference type="EMBL" id="EUJ19039.1"/>
    </source>
</evidence>
<dbReference type="STRING" id="1265818.MAQA_08123"/>
<feature type="domain" description="TetR transcriptional regulator TM-1030-like C-terminal" evidence="1">
    <location>
        <begin position="20"/>
        <end position="83"/>
    </location>
</feature>
<accession>W7AV95</accession>
<organism evidence="2 3">
    <name type="scientific">Listeria aquatica FSL S10-1188</name>
    <dbReference type="NCBI Taxonomy" id="1265818"/>
    <lineage>
        <taxon>Bacteria</taxon>
        <taxon>Bacillati</taxon>
        <taxon>Bacillota</taxon>
        <taxon>Bacilli</taxon>
        <taxon>Bacillales</taxon>
        <taxon>Listeriaceae</taxon>
        <taxon>Listeria</taxon>
    </lineage>
</organism>
<name>W7AV95_9LIST</name>
<gene>
    <name evidence="2" type="ORF">MAQA_08123</name>
</gene>
<keyword evidence="3" id="KW-1185">Reference proteome</keyword>
<evidence type="ECO:0000259" key="1">
    <source>
        <dbReference type="Pfam" id="PF21256"/>
    </source>
</evidence>
<proteinExistence type="predicted"/>
<dbReference type="EMBL" id="AOCG01000008">
    <property type="protein sequence ID" value="EUJ19039.1"/>
    <property type="molecule type" value="Genomic_DNA"/>
</dbReference>
<dbReference type="Pfam" id="PF21256">
    <property type="entry name" value="TetR_C_5-like"/>
    <property type="match status" value="1"/>
</dbReference>
<reference evidence="2 3" key="1">
    <citation type="journal article" date="2014" name="Int. J. Syst. Evol. Microbiol.">
        <title>Listeria floridensis sp. nov., Listeria aquatica sp. nov., Listeria cornellensis sp. nov., Listeria riparia sp. nov. and Listeria grandensis sp. nov., from agricultural and natural environments.</title>
        <authorList>
            <person name="den Bakker H.C."/>
            <person name="Warchocki S."/>
            <person name="Wright E.M."/>
            <person name="Allred A.F."/>
            <person name="Ahlstrom C."/>
            <person name="Manuel C.S."/>
            <person name="Stasiewicz M.J."/>
            <person name="Burrell A."/>
            <person name="Roof S."/>
            <person name="Strawn L."/>
            <person name="Fortes E.D."/>
            <person name="Nightingale K.K."/>
            <person name="Kephart D."/>
            <person name="Wiedmann M."/>
        </authorList>
    </citation>
    <scope>NUCLEOTIDE SEQUENCE [LARGE SCALE GENOMIC DNA]</scope>
    <source>
        <strain evidence="2 3">FSL S10-1188</strain>
    </source>
</reference>